<keyword evidence="1" id="KW-0812">Transmembrane</keyword>
<reference evidence="2 3" key="1">
    <citation type="submission" date="2020-08" db="EMBL/GenBank/DDBJ databases">
        <title>Sequencing the genomes of 1000 actinobacteria strains.</title>
        <authorList>
            <person name="Klenk H.-P."/>
        </authorList>
    </citation>
    <scope>NUCLEOTIDE SEQUENCE [LARGE SCALE GENOMIC DNA]</scope>
    <source>
        <strain evidence="2 3">DSM 44598</strain>
    </source>
</reference>
<comment type="caution">
    <text evidence="2">The sequence shown here is derived from an EMBL/GenBank/DDBJ whole genome shotgun (WGS) entry which is preliminary data.</text>
</comment>
<dbReference type="EMBL" id="JACHDO010000001">
    <property type="protein sequence ID" value="MBB5493739.1"/>
    <property type="molecule type" value="Genomic_DNA"/>
</dbReference>
<name>A0A840W9P9_9ACTN</name>
<protein>
    <recommendedName>
        <fullName evidence="4">Alkaline shock response membrane anchor protein AmaP</fullName>
    </recommendedName>
</protein>
<evidence type="ECO:0000256" key="1">
    <source>
        <dbReference type="SAM" id="Phobius"/>
    </source>
</evidence>
<sequence>MKRYPHRRARRTARGNRQGLALMGVLLLAAGAVVPLLVYGPFPRFAAGSADETLGSVAGQAAPLLAAPWIPYAVAALAVLAVVAALRWLLVQGRSARVSSLHLAEGDGGRTDVVARAACKALASEISAYPGVRRGRAQLTESPREPCLLLDLVLAEDADPVAVWQRCRNEALARLRLSLDLDRLPTVLRISVAGQPSGRELA</sequence>
<evidence type="ECO:0000313" key="2">
    <source>
        <dbReference type="EMBL" id="MBB5493739.1"/>
    </source>
</evidence>
<gene>
    <name evidence="2" type="ORF">HNR07_004876</name>
</gene>
<proteinExistence type="predicted"/>
<evidence type="ECO:0000313" key="3">
    <source>
        <dbReference type="Proteomes" id="UP000579647"/>
    </source>
</evidence>
<accession>A0A840W9P9</accession>
<keyword evidence="3" id="KW-1185">Reference proteome</keyword>
<dbReference type="AlphaFoldDB" id="A0A840W9P9"/>
<evidence type="ECO:0008006" key="4">
    <source>
        <dbReference type="Google" id="ProtNLM"/>
    </source>
</evidence>
<dbReference type="RefSeq" id="WP_184366879.1">
    <property type="nucleotide sequence ID" value="NZ_BAAAKM010000062.1"/>
</dbReference>
<keyword evidence="1" id="KW-0472">Membrane</keyword>
<organism evidence="2 3">
    <name type="scientific">Nocardiopsis metallicus</name>
    <dbReference type="NCBI Taxonomy" id="179819"/>
    <lineage>
        <taxon>Bacteria</taxon>
        <taxon>Bacillati</taxon>
        <taxon>Actinomycetota</taxon>
        <taxon>Actinomycetes</taxon>
        <taxon>Streptosporangiales</taxon>
        <taxon>Nocardiopsidaceae</taxon>
        <taxon>Nocardiopsis</taxon>
    </lineage>
</organism>
<keyword evidence="1" id="KW-1133">Transmembrane helix</keyword>
<feature type="transmembrane region" description="Helical" evidence="1">
    <location>
        <begin position="20"/>
        <end position="42"/>
    </location>
</feature>
<feature type="transmembrane region" description="Helical" evidence="1">
    <location>
        <begin position="69"/>
        <end position="90"/>
    </location>
</feature>
<dbReference type="Proteomes" id="UP000579647">
    <property type="component" value="Unassembled WGS sequence"/>
</dbReference>